<evidence type="ECO:0000256" key="3">
    <source>
        <dbReference type="SAM" id="SignalP"/>
    </source>
</evidence>
<organism evidence="4 5">
    <name type="scientific">Parascaris univalens</name>
    <name type="common">Nematode worm</name>
    <dbReference type="NCBI Taxonomy" id="6257"/>
    <lineage>
        <taxon>Eukaryota</taxon>
        <taxon>Metazoa</taxon>
        <taxon>Ecdysozoa</taxon>
        <taxon>Nematoda</taxon>
        <taxon>Chromadorea</taxon>
        <taxon>Rhabditida</taxon>
        <taxon>Spirurina</taxon>
        <taxon>Ascaridomorpha</taxon>
        <taxon>Ascaridoidea</taxon>
        <taxon>Ascarididae</taxon>
        <taxon>Parascaris</taxon>
    </lineage>
</organism>
<reference evidence="5" key="1">
    <citation type="submission" date="2022-11" db="UniProtKB">
        <authorList>
            <consortium name="WormBaseParasite"/>
        </authorList>
    </citation>
    <scope>IDENTIFICATION</scope>
</reference>
<keyword evidence="3" id="KW-0732">Signal</keyword>
<feature type="region of interest" description="Disordered" evidence="1">
    <location>
        <begin position="719"/>
        <end position="781"/>
    </location>
</feature>
<evidence type="ECO:0000313" key="5">
    <source>
        <dbReference type="WBParaSite" id="PgR063X_g002_t02"/>
    </source>
</evidence>
<keyword evidence="4" id="KW-1185">Reference proteome</keyword>
<protein>
    <submittedName>
        <fullName evidence="5">Chondroitin proteoglycan 4 domain-containing protein</fullName>
    </submittedName>
</protein>
<feature type="signal peptide" evidence="3">
    <location>
        <begin position="1"/>
        <end position="22"/>
    </location>
</feature>
<keyword evidence="2" id="KW-1133">Transmembrane helix</keyword>
<accession>A0A915BV90</accession>
<dbReference type="WBParaSite" id="PgR063X_g002_t02">
    <property type="protein sequence ID" value="PgR063X_g002_t02"/>
    <property type="gene ID" value="PgR063X_g002"/>
</dbReference>
<evidence type="ECO:0000256" key="2">
    <source>
        <dbReference type="SAM" id="Phobius"/>
    </source>
</evidence>
<evidence type="ECO:0000256" key="1">
    <source>
        <dbReference type="SAM" id="MobiDB-lite"/>
    </source>
</evidence>
<dbReference type="Proteomes" id="UP000887569">
    <property type="component" value="Unplaced"/>
</dbReference>
<feature type="chain" id="PRO_5036926564" evidence="3">
    <location>
        <begin position="23"/>
        <end position="866"/>
    </location>
</feature>
<feature type="transmembrane region" description="Helical" evidence="2">
    <location>
        <begin position="838"/>
        <end position="861"/>
    </location>
</feature>
<sequence length="866" mass="97691">MMNFHLVYIVVVPFCYILVDEARSVYGATIVRDRYRRDAVTCSQRCDRIFERSLRRIGESRETLRTLLVKQRPYQLVKDACWKSFDYFDCMQHCELPNRHHLAKASIVLKNRCRPFIEGEESQLACISKFHSFLEVRCSTYLNEAIRLSKLGMKMKHDTCRHLHYHNLCLANNIFHFCPDASKIFTRLNLRDYFISFLLPEDDQHFSEDYLDDCQIYNFVKAAEATYDTTESNHMGSVTSFLEINEDDYVSRVTNPDALLPDVYSSSPISPTATTAQNALIPPITSFETPISTVTTEKILFSPERDLQFTPPNFFYSSLRSSTLRRTSHDDFYSHGMLREDNVGTETLPIRIDFTQQVDDYSHEGSEDEHRSEENIFTSPISRVSVTQPSSDEISTTASLRPFYKTSSQYNIKSDRNDEVTQKETSVNGKFADTMSFNSTTAPPNLSSIRSKFSSLPMQIPVTSSIQSTASPTHITESEEKAGDYTQSIQQSASHRTVADELSYPSVFAVTPHPATVSPKGDVYAELSYDLDSNESENSEDATEKRIHLQSSTYQMPQSENAVNSPLSLIHPDSEAQFTSAHTTLAHSAETVYMHEADAQLEHASSSLENLATTPTPTVTDAVAFVTPNEAIERMRQTKPAWNESGHALHISAEGTDSRGMDRGQMAAVTDRPVHIKHSSSEGRKSSTSKLHRLDFTKRPPIFRGRRIYVKPIRSWRKPINDDNTAAENDSDENSHLGQVLKKRTKTSAKETNEATLSEPQPLDLIRRGPDNRQLGGHSEITQSEYDGTLRLTESSFDGSGDVWDESAISEIQNETSSLRGDERIGEFPPTEHDAIMLFIYVALVSVALLTVIILLVALAVRKYSV</sequence>
<proteinExistence type="predicted"/>
<dbReference type="AlphaFoldDB" id="A0A915BV90"/>
<keyword evidence="2" id="KW-0472">Membrane</keyword>
<evidence type="ECO:0000313" key="4">
    <source>
        <dbReference type="Proteomes" id="UP000887569"/>
    </source>
</evidence>
<name>A0A915BV90_PARUN</name>
<keyword evidence="2" id="KW-0812">Transmembrane</keyword>